<dbReference type="PANTHER" id="PTHR43685:SF11">
    <property type="entry name" value="GLYCOSYLTRANSFERASE TAGX-RELATED"/>
    <property type="match status" value="1"/>
</dbReference>
<dbReference type="Pfam" id="PF00535">
    <property type="entry name" value="Glycos_transf_2"/>
    <property type="match status" value="1"/>
</dbReference>
<dbReference type="EMBL" id="AP024355">
    <property type="protein sequence ID" value="BCR05194.1"/>
    <property type="molecule type" value="Genomic_DNA"/>
</dbReference>
<protein>
    <recommendedName>
        <fullName evidence="1">Glycosyltransferase 2-like domain-containing protein</fullName>
    </recommendedName>
</protein>
<evidence type="ECO:0000313" key="2">
    <source>
        <dbReference type="EMBL" id="BCR05194.1"/>
    </source>
</evidence>
<feature type="domain" description="Glycosyltransferase 2-like" evidence="1">
    <location>
        <begin position="4"/>
        <end position="165"/>
    </location>
</feature>
<sequence length="302" mass="34025">MTFSIVIPAYNYGHLLPRAVESVLAQGGEDYQVVIIDDGSQDETPAVGRGLAEAHPHRVRYVRQQNQGPAAARNRGIDETAGQYLIFLDADDRLLDGALEKFRGYLAANGAKQMVTAGHISVHPDGRRKTHPAKSLSADRMENFRRYVQRRFGLSNGATIMAREIFQSIRYPVHIRNSEDIPVFAQALALYDCSSFAEPVLEIFKHDDSLRNNIELIMKTGTALIDVLFDPKVLPAEFMALRAEMFGRQCLSLSRSLSLAGRQVEARRYYLQGIAARPTLLLEWSYLRKFLRSFVKKEQPTV</sequence>
<organism evidence="2 3">
    <name type="scientific">Desulfuromonas versatilis</name>
    <dbReference type="NCBI Taxonomy" id="2802975"/>
    <lineage>
        <taxon>Bacteria</taxon>
        <taxon>Pseudomonadati</taxon>
        <taxon>Thermodesulfobacteriota</taxon>
        <taxon>Desulfuromonadia</taxon>
        <taxon>Desulfuromonadales</taxon>
        <taxon>Desulfuromonadaceae</taxon>
        <taxon>Desulfuromonas</taxon>
    </lineage>
</organism>
<reference evidence="2 3" key="2">
    <citation type="journal article" date="2021" name="Int. J. Syst. Evol. Microbiol.">
        <title>Isolation and Polyphasic Characterization of Desulfuromonas versatilis sp. Nov., an Electrogenic Bacteria Capable of Versatile Metabolism Isolated from a Graphene Oxide-Reducing Enrichment Culture.</title>
        <authorList>
            <person name="Xie L."/>
            <person name="Yoshida N."/>
            <person name="Ishii S."/>
            <person name="Meng L."/>
        </authorList>
    </citation>
    <scope>NUCLEOTIDE SEQUENCE [LARGE SCALE GENOMIC DNA]</scope>
    <source>
        <strain evidence="2 3">NIT-T3</strain>
    </source>
</reference>
<dbReference type="PANTHER" id="PTHR43685">
    <property type="entry name" value="GLYCOSYLTRANSFERASE"/>
    <property type="match status" value="1"/>
</dbReference>
<evidence type="ECO:0000259" key="1">
    <source>
        <dbReference type="Pfam" id="PF00535"/>
    </source>
</evidence>
<accession>A0ABN6E148</accession>
<gene>
    <name evidence="2" type="ORF">DESUT3_22630</name>
</gene>
<proteinExistence type="predicted"/>
<dbReference type="CDD" id="cd00761">
    <property type="entry name" value="Glyco_tranf_GTA_type"/>
    <property type="match status" value="1"/>
</dbReference>
<name>A0ABN6E148_9BACT</name>
<dbReference type="Proteomes" id="UP001319827">
    <property type="component" value="Chromosome"/>
</dbReference>
<dbReference type="InterPro" id="IPR001173">
    <property type="entry name" value="Glyco_trans_2-like"/>
</dbReference>
<dbReference type="Gene3D" id="3.90.550.10">
    <property type="entry name" value="Spore Coat Polysaccharide Biosynthesis Protein SpsA, Chain A"/>
    <property type="match status" value="1"/>
</dbReference>
<evidence type="ECO:0000313" key="3">
    <source>
        <dbReference type="Proteomes" id="UP001319827"/>
    </source>
</evidence>
<dbReference type="RefSeq" id="WP_221248615.1">
    <property type="nucleotide sequence ID" value="NZ_AP024355.1"/>
</dbReference>
<reference evidence="2 3" key="1">
    <citation type="journal article" date="2016" name="C (Basel)">
        <title>Selective Growth of and Electricity Production by Marine Exoelectrogenic Bacteria in Self-Aggregated Hydrogel of Microbially Reduced Graphene Oxide.</title>
        <authorList>
            <person name="Yoshida N."/>
            <person name="Goto Y."/>
            <person name="Miyata Y."/>
        </authorList>
    </citation>
    <scope>NUCLEOTIDE SEQUENCE [LARGE SCALE GENOMIC DNA]</scope>
    <source>
        <strain evidence="2 3">NIT-T3</strain>
    </source>
</reference>
<keyword evidence="3" id="KW-1185">Reference proteome</keyword>
<dbReference type="SUPFAM" id="SSF53448">
    <property type="entry name" value="Nucleotide-diphospho-sugar transferases"/>
    <property type="match status" value="1"/>
</dbReference>
<dbReference type="InterPro" id="IPR050834">
    <property type="entry name" value="Glycosyltransf_2"/>
</dbReference>
<dbReference type="InterPro" id="IPR029044">
    <property type="entry name" value="Nucleotide-diphossugar_trans"/>
</dbReference>